<comment type="caution">
    <text evidence="1">The sequence shown here is derived from an EMBL/GenBank/DDBJ whole genome shotgun (WGS) entry which is preliminary data.</text>
</comment>
<accession>A0ACC2TPA0</accession>
<evidence type="ECO:0000313" key="1">
    <source>
        <dbReference type="EMBL" id="KAJ9076317.1"/>
    </source>
</evidence>
<proteinExistence type="predicted"/>
<sequence length="319" mass="36344">MSGTKVVSESFVHTKLYYLLMLMQQLMGVTTNAVVFVLLYRMRREYQTLGFGLISVLSVSDFINALHRIPLTLFDMGAFNESTLVLDVVDHMQWFCPLESFLSVFAPYTAALAAMLLSLERYCHVCLRKPLRWGAGWKFLGAGLFFFLIPSLGASIKISYMKQESGRVCFPPLEGWRIVRNHIYYVLLSILLLALTFFYISIYITTKCNIMRCSSGGIKPGSIVRRVALRVFVFLFFYLLCYVPMILAFLMKMNFPEVGLPALGDMTMMTNNLISSIDPILILFLHRCYLHEFILLLNSNRVVRALVGPTAQNYFTTAG</sequence>
<organism evidence="1 2">
    <name type="scientific">Entomophthora muscae</name>
    <dbReference type="NCBI Taxonomy" id="34485"/>
    <lineage>
        <taxon>Eukaryota</taxon>
        <taxon>Fungi</taxon>
        <taxon>Fungi incertae sedis</taxon>
        <taxon>Zoopagomycota</taxon>
        <taxon>Entomophthoromycotina</taxon>
        <taxon>Entomophthoromycetes</taxon>
        <taxon>Entomophthorales</taxon>
        <taxon>Entomophthoraceae</taxon>
        <taxon>Entomophthora</taxon>
    </lineage>
</organism>
<dbReference type="EMBL" id="QTSX02002297">
    <property type="protein sequence ID" value="KAJ9076317.1"/>
    <property type="molecule type" value="Genomic_DNA"/>
</dbReference>
<name>A0ACC2TPA0_9FUNG</name>
<keyword evidence="2" id="KW-1185">Reference proteome</keyword>
<dbReference type="Proteomes" id="UP001165960">
    <property type="component" value="Unassembled WGS sequence"/>
</dbReference>
<protein>
    <submittedName>
        <fullName evidence="1">Uncharacterized protein</fullName>
    </submittedName>
</protein>
<evidence type="ECO:0000313" key="2">
    <source>
        <dbReference type="Proteomes" id="UP001165960"/>
    </source>
</evidence>
<reference evidence="1" key="1">
    <citation type="submission" date="2022-04" db="EMBL/GenBank/DDBJ databases">
        <title>Genome of the entomopathogenic fungus Entomophthora muscae.</title>
        <authorList>
            <person name="Elya C."/>
            <person name="Lovett B.R."/>
            <person name="Lee E."/>
            <person name="Macias A.M."/>
            <person name="Hajek A.E."/>
            <person name="De Bivort B.L."/>
            <person name="Kasson M.T."/>
            <person name="De Fine Licht H.H."/>
            <person name="Stajich J.E."/>
        </authorList>
    </citation>
    <scope>NUCLEOTIDE SEQUENCE</scope>
    <source>
        <strain evidence="1">Berkeley</strain>
    </source>
</reference>
<gene>
    <name evidence="1" type="ORF">DSO57_1027471</name>
</gene>